<dbReference type="InterPro" id="IPR004314">
    <property type="entry name" value="Neprosin"/>
</dbReference>
<evidence type="ECO:0000259" key="2">
    <source>
        <dbReference type="PROSITE" id="PS52045"/>
    </source>
</evidence>
<comment type="caution">
    <text evidence="3">The sequence shown here is derived from an EMBL/GenBank/DDBJ whole genome shotgun (WGS) entry which is preliminary data.</text>
</comment>
<feature type="transmembrane region" description="Helical" evidence="1">
    <location>
        <begin position="35"/>
        <end position="59"/>
    </location>
</feature>
<gene>
    <name evidence="3" type="ORF">HKW66_Vig0146720</name>
</gene>
<evidence type="ECO:0000256" key="1">
    <source>
        <dbReference type="SAM" id="Phobius"/>
    </source>
</evidence>
<protein>
    <recommendedName>
        <fullName evidence="2">Neprosin PEP catalytic domain-containing protein</fullName>
    </recommendedName>
</protein>
<dbReference type="InterPro" id="IPR053168">
    <property type="entry name" value="Glutamic_endopeptidase"/>
</dbReference>
<accession>A0A8T0KDW9</accession>
<keyword evidence="1" id="KW-0472">Membrane</keyword>
<dbReference type="PANTHER" id="PTHR31589:SF223">
    <property type="entry name" value="PROTEIN, PUTATIVE (DUF239)-RELATED"/>
    <property type="match status" value="1"/>
</dbReference>
<dbReference type="EMBL" id="JABFOF010000005">
    <property type="protein sequence ID" value="KAG2397092.1"/>
    <property type="molecule type" value="Genomic_DNA"/>
</dbReference>
<proteinExistence type="predicted"/>
<feature type="domain" description="Neprosin PEP catalytic" evidence="2">
    <location>
        <begin position="59"/>
        <end position="313"/>
    </location>
</feature>
<evidence type="ECO:0000313" key="3">
    <source>
        <dbReference type="EMBL" id="KAG2397092.1"/>
    </source>
</evidence>
<dbReference type="AlphaFoldDB" id="A0A8T0KDW9"/>
<sequence length="314" mass="34899">MASAAVRDARISSASVFPARVSNGDWGWELGVLDLAFGFAFSFWVLDWLLFLRIFYLVFGGEGSHLYGEATGDMVMSLYGEATGGMFMSLYGETTCSMFMSMYGEATGGMFMSMYGEATSGMFMSRYVYESVCGSYKRYVYEPVWGSYKWVNEDTDDGIVHTNSEIYLGQHVGATSSYGGPIFDFDNYISMHAVTKDWWIQANGEDIGYYPAKLFSNLTSADKVGWGGRTLTPHGSHSPPMGAGHFPDNDLYHSSYFRTISFENAIRIKNGPEIYQTEKYVDKPNCFGLKYYGNLHGIAGYMVQFGGPGGMCDD</sequence>
<organism evidence="3 4">
    <name type="scientific">Phaseolus angularis</name>
    <name type="common">Azuki bean</name>
    <name type="synonym">Vigna angularis</name>
    <dbReference type="NCBI Taxonomy" id="3914"/>
    <lineage>
        <taxon>Eukaryota</taxon>
        <taxon>Viridiplantae</taxon>
        <taxon>Streptophyta</taxon>
        <taxon>Embryophyta</taxon>
        <taxon>Tracheophyta</taxon>
        <taxon>Spermatophyta</taxon>
        <taxon>Magnoliopsida</taxon>
        <taxon>eudicotyledons</taxon>
        <taxon>Gunneridae</taxon>
        <taxon>Pentapetalae</taxon>
        <taxon>rosids</taxon>
        <taxon>fabids</taxon>
        <taxon>Fabales</taxon>
        <taxon>Fabaceae</taxon>
        <taxon>Papilionoideae</taxon>
        <taxon>50 kb inversion clade</taxon>
        <taxon>NPAAA clade</taxon>
        <taxon>indigoferoid/millettioid clade</taxon>
        <taxon>Phaseoleae</taxon>
        <taxon>Vigna</taxon>
    </lineage>
</organism>
<dbReference type="PROSITE" id="PS52045">
    <property type="entry name" value="NEPROSIN_PEP_CD"/>
    <property type="match status" value="1"/>
</dbReference>
<dbReference type="Proteomes" id="UP000743370">
    <property type="component" value="Unassembled WGS sequence"/>
</dbReference>
<evidence type="ECO:0000313" key="4">
    <source>
        <dbReference type="Proteomes" id="UP000743370"/>
    </source>
</evidence>
<dbReference type="PANTHER" id="PTHR31589">
    <property type="entry name" value="PROTEIN, PUTATIVE (DUF239)-RELATED-RELATED"/>
    <property type="match status" value="1"/>
</dbReference>
<reference evidence="3 4" key="1">
    <citation type="submission" date="2020-05" db="EMBL/GenBank/DDBJ databases">
        <title>Vigna angularis (adzuki bean) Var. LongXiaoDou No. 4 denovo assembly.</title>
        <authorList>
            <person name="Xiang H."/>
        </authorList>
    </citation>
    <scope>NUCLEOTIDE SEQUENCE [LARGE SCALE GENOMIC DNA]</scope>
    <source>
        <tissue evidence="3">Leaf</tissue>
    </source>
</reference>
<dbReference type="Pfam" id="PF03080">
    <property type="entry name" value="Neprosin"/>
    <property type="match status" value="1"/>
</dbReference>
<keyword evidence="1" id="KW-1133">Transmembrane helix</keyword>
<keyword evidence="1" id="KW-0812">Transmembrane</keyword>
<name>A0A8T0KDW9_PHAAN</name>